<evidence type="ECO:0000256" key="3">
    <source>
        <dbReference type="ARBA" id="ARBA00023163"/>
    </source>
</evidence>
<gene>
    <name evidence="5" type="ORF">ACFOOG_05435</name>
</gene>
<organism evidence="5 6">
    <name type="scientific">Saccharospirillum mangrovi</name>
    <dbReference type="NCBI Taxonomy" id="2161747"/>
    <lineage>
        <taxon>Bacteria</taxon>
        <taxon>Pseudomonadati</taxon>
        <taxon>Pseudomonadota</taxon>
        <taxon>Gammaproteobacteria</taxon>
        <taxon>Oceanospirillales</taxon>
        <taxon>Saccharospirillaceae</taxon>
        <taxon>Saccharospirillum</taxon>
    </lineage>
</organism>
<keyword evidence="2" id="KW-0238">DNA-binding</keyword>
<dbReference type="InterPro" id="IPR009057">
    <property type="entry name" value="Homeodomain-like_sf"/>
</dbReference>
<evidence type="ECO:0000313" key="6">
    <source>
        <dbReference type="Proteomes" id="UP001595617"/>
    </source>
</evidence>
<reference evidence="6" key="1">
    <citation type="journal article" date="2019" name="Int. J. Syst. Evol. Microbiol.">
        <title>The Global Catalogue of Microorganisms (GCM) 10K type strain sequencing project: providing services to taxonomists for standard genome sequencing and annotation.</title>
        <authorList>
            <consortium name="The Broad Institute Genomics Platform"/>
            <consortium name="The Broad Institute Genome Sequencing Center for Infectious Disease"/>
            <person name="Wu L."/>
            <person name="Ma J."/>
        </authorList>
    </citation>
    <scope>NUCLEOTIDE SEQUENCE [LARGE SCALE GENOMIC DNA]</scope>
    <source>
        <strain evidence="6">IBRC 10765</strain>
    </source>
</reference>
<dbReference type="Pfam" id="PF12833">
    <property type="entry name" value="HTH_18"/>
    <property type="match status" value="1"/>
</dbReference>
<sequence>MLILQPGVMAFYSAELHAGEHKHSAVQVVWPVAAGGWQLDQTDASPSEQPMLIASGVRHELRAKQCWVILLERHSRAGRAATKLLGDHTAFALQEAPLEQAMIVQNPAHMLGALAGLLGVSAQAFNPQPDDVRLRRLVAQLDQCFVQGCVKPEQWRAGEIAADLGLSESRFLHLFRQHMEIPWRPYLLWRRLLCACNGLRTGKSATAAALDAGFSDSAHLSRTFRAYFGMSVREALTMAK</sequence>
<keyword evidence="1" id="KW-0805">Transcription regulation</keyword>
<dbReference type="SMART" id="SM00342">
    <property type="entry name" value="HTH_ARAC"/>
    <property type="match status" value="1"/>
</dbReference>
<evidence type="ECO:0000313" key="5">
    <source>
        <dbReference type="EMBL" id="MFC3852274.1"/>
    </source>
</evidence>
<evidence type="ECO:0000256" key="2">
    <source>
        <dbReference type="ARBA" id="ARBA00023125"/>
    </source>
</evidence>
<dbReference type="InterPro" id="IPR050204">
    <property type="entry name" value="AraC_XylS_family_regulators"/>
</dbReference>
<dbReference type="RefSeq" id="WP_380694248.1">
    <property type="nucleotide sequence ID" value="NZ_JBHRYR010000002.1"/>
</dbReference>
<accession>A0ABV7ZWG6</accession>
<dbReference type="Gene3D" id="1.10.10.60">
    <property type="entry name" value="Homeodomain-like"/>
    <property type="match status" value="1"/>
</dbReference>
<keyword evidence="6" id="KW-1185">Reference proteome</keyword>
<feature type="domain" description="HTH araC/xylS-type" evidence="4">
    <location>
        <begin position="135"/>
        <end position="238"/>
    </location>
</feature>
<comment type="caution">
    <text evidence="5">The sequence shown here is derived from an EMBL/GenBank/DDBJ whole genome shotgun (WGS) entry which is preliminary data.</text>
</comment>
<proteinExistence type="predicted"/>
<protein>
    <submittedName>
        <fullName evidence="5">Helix-turn-helix domain-containing protein</fullName>
    </submittedName>
</protein>
<dbReference type="SUPFAM" id="SSF46689">
    <property type="entry name" value="Homeodomain-like"/>
    <property type="match status" value="1"/>
</dbReference>
<dbReference type="EMBL" id="JBHRYR010000002">
    <property type="protein sequence ID" value="MFC3852274.1"/>
    <property type="molecule type" value="Genomic_DNA"/>
</dbReference>
<dbReference type="PANTHER" id="PTHR46796">
    <property type="entry name" value="HTH-TYPE TRANSCRIPTIONAL ACTIVATOR RHAS-RELATED"/>
    <property type="match status" value="1"/>
</dbReference>
<dbReference type="PROSITE" id="PS01124">
    <property type="entry name" value="HTH_ARAC_FAMILY_2"/>
    <property type="match status" value="1"/>
</dbReference>
<evidence type="ECO:0000259" key="4">
    <source>
        <dbReference type="PROSITE" id="PS01124"/>
    </source>
</evidence>
<dbReference type="Proteomes" id="UP001595617">
    <property type="component" value="Unassembled WGS sequence"/>
</dbReference>
<keyword evidence="3" id="KW-0804">Transcription</keyword>
<dbReference type="InterPro" id="IPR018060">
    <property type="entry name" value="HTH_AraC"/>
</dbReference>
<name>A0ABV7ZWG6_9GAMM</name>
<evidence type="ECO:0000256" key="1">
    <source>
        <dbReference type="ARBA" id="ARBA00023015"/>
    </source>
</evidence>